<gene>
    <name evidence="1" type="ORF">TQ35_0000840</name>
</gene>
<name>A0ACC6TLL5_9CREN</name>
<evidence type="ECO:0000313" key="2">
    <source>
        <dbReference type="Proteomes" id="UP000053480"/>
    </source>
</evidence>
<proteinExistence type="predicted"/>
<dbReference type="EMBL" id="JZWS03000001">
    <property type="protein sequence ID" value="MEW9490754.1"/>
    <property type="molecule type" value="Genomic_DNA"/>
</dbReference>
<protein>
    <submittedName>
        <fullName evidence="1">Rpp14/Pop5 family protein</fullName>
    </submittedName>
</protein>
<evidence type="ECO:0000313" key="1">
    <source>
        <dbReference type="EMBL" id="MEW9490754.1"/>
    </source>
</evidence>
<organism evidence="1 2">
    <name type="scientific">Candidatus Aramenus sulfurataquae</name>
    <dbReference type="NCBI Taxonomy" id="1326980"/>
    <lineage>
        <taxon>Archaea</taxon>
        <taxon>Thermoproteota</taxon>
        <taxon>Thermoprotei</taxon>
        <taxon>Sulfolobales</taxon>
        <taxon>Sulfolobaceae</taxon>
        <taxon>Candidatus Aramenus</taxon>
    </lineage>
</organism>
<reference evidence="1" key="1">
    <citation type="submission" date="2024-07" db="EMBL/GenBank/DDBJ databases">
        <title>Metagenome and Metagenome-Assembled Genomes of Archaea from a hot spring from the geothermal field of Los Azufres, Mexico.</title>
        <authorList>
            <person name="Marin-Paredes R."/>
            <person name="Martinez-Romero E."/>
            <person name="Servin-Garciduenas L.E."/>
        </authorList>
    </citation>
    <scope>NUCLEOTIDE SEQUENCE</scope>
    <source>
        <strain evidence="1">AZ1-454</strain>
    </source>
</reference>
<comment type="caution">
    <text evidence="1">The sequence shown here is derived from an EMBL/GenBank/DDBJ whole genome shotgun (WGS) entry which is preliminary data.</text>
</comment>
<accession>A0ACC6TLL5</accession>
<dbReference type="Proteomes" id="UP000053480">
    <property type="component" value="Unassembled WGS sequence"/>
</dbReference>
<sequence>MIIQVSYYSMLALDIVIIGWLAVLTYVTLRKNYIFAKKVKNKRNLKSKRYIIFELLVDEKDRDKVDQNSINAAVKGAVKELLGKMWLEISDPKVIFFDKRSLKGIISTNRAGYKAVIASLPFAKEINGAKALIVTIRTTGSFKRAKKIMNM</sequence>